<evidence type="ECO:0000256" key="2">
    <source>
        <dbReference type="ARBA" id="ARBA00007639"/>
    </source>
</evidence>
<dbReference type="InterPro" id="IPR025997">
    <property type="entry name" value="SBP_2_dom"/>
</dbReference>
<evidence type="ECO:0000256" key="4">
    <source>
        <dbReference type="SAM" id="SignalP"/>
    </source>
</evidence>
<dbReference type="PANTHER" id="PTHR46847:SF1">
    <property type="entry name" value="D-ALLOSE-BINDING PERIPLASMIC PROTEIN-RELATED"/>
    <property type="match status" value="1"/>
</dbReference>
<evidence type="ECO:0000313" key="7">
    <source>
        <dbReference type="Proteomes" id="UP000290253"/>
    </source>
</evidence>
<protein>
    <recommendedName>
        <fullName evidence="5">Periplasmic binding protein domain-containing protein</fullName>
    </recommendedName>
</protein>
<reference evidence="6 7" key="1">
    <citation type="journal article" date="2016" name="Int. J. Syst. Evol. Microbiol.">
        <title>Acidipila dinghuensis sp. nov., an acidobacterium isolated from forest soil.</title>
        <authorList>
            <person name="Jiang Y.W."/>
            <person name="Wang J."/>
            <person name="Chen M.H."/>
            <person name="Lv Y.Y."/>
            <person name="Qiu L.H."/>
        </authorList>
    </citation>
    <scope>NUCLEOTIDE SEQUENCE [LARGE SCALE GENOMIC DNA]</scope>
    <source>
        <strain evidence="6 7">DHOF10</strain>
    </source>
</reference>
<dbReference type="SUPFAM" id="SSF53822">
    <property type="entry name" value="Periplasmic binding protein-like I"/>
    <property type="match status" value="1"/>
</dbReference>
<accession>A0A4Q1SE52</accession>
<dbReference type="OrthoDB" id="113001at2"/>
<feature type="chain" id="PRO_5020311418" description="Periplasmic binding protein domain-containing protein" evidence="4">
    <location>
        <begin position="32"/>
        <end position="335"/>
    </location>
</feature>
<name>A0A4Q1SE52_9BACT</name>
<comment type="subcellular location">
    <subcellularLocation>
        <location evidence="1">Cell envelope</location>
    </subcellularLocation>
</comment>
<evidence type="ECO:0000313" key="6">
    <source>
        <dbReference type="EMBL" id="RXS95536.1"/>
    </source>
</evidence>
<comment type="similarity">
    <text evidence="2">Belongs to the bacterial solute-binding protein 2 family.</text>
</comment>
<feature type="domain" description="Periplasmic binding protein" evidence="5">
    <location>
        <begin position="44"/>
        <end position="300"/>
    </location>
</feature>
<dbReference type="Gene3D" id="3.40.50.2300">
    <property type="match status" value="2"/>
</dbReference>
<dbReference type="InterPro" id="IPR028082">
    <property type="entry name" value="Peripla_BP_I"/>
</dbReference>
<comment type="caution">
    <text evidence="6">The sequence shown here is derived from an EMBL/GenBank/DDBJ whole genome shotgun (WGS) entry which is preliminary data.</text>
</comment>
<feature type="signal peptide" evidence="4">
    <location>
        <begin position="1"/>
        <end position="31"/>
    </location>
</feature>
<dbReference type="PANTHER" id="PTHR46847">
    <property type="entry name" value="D-ALLOSE-BINDING PERIPLASMIC PROTEIN-RELATED"/>
    <property type="match status" value="1"/>
</dbReference>
<dbReference type="EMBL" id="SDMK01000002">
    <property type="protein sequence ID" value="RXS95536.1"/>
    <property type="molecule type" value="Genomic_DNA"/>
</dbReference>
<dbReference type="GO" id="GO:0030313">
    <property type="term" value="C:cell envelope"/>
    <property type="evidence" value="ECO:0007669"/>
    <property type="project" value="UniProtKB-SubCell"/>
</dbReference>
<sequence>MYPRRFLAGQLPARQLHARCVLRLCVATLLAAVLSACSSGPPRIAVIPRACGTALWEPEHAGAADAARVHGISLYWNAPTRANDVQRQIALVERVSSEPYEGIVLAPDESLAFRTPVQRLLKKHMPLVVVGTELGIQPGDDFSYVLSDEAAAGQIAARRIGQLLHGQGEVAVLGMDPKLANIMLRERSFEYALAAEFPRIHVVARRMGQTDVSQEQETAEELLRSKSSPDAIVALSAESTRGAYYALVEFHKASAIKLVGFDQDLLPPLRTGDLDSVIVENTYEMGHLAIEEIQDRVKGEPVAARTVVSPKLVTRDNMDTPEIQKIFSARWWNEQ</sequence>
<proteinExistence type="inferred from homology"/>
<keyword evidence="7" id="KW-1185">Reference proteome</keyword>
<dbReference type="Proteomes" id="UP000290253">
    <property type="component" value="Unassembled WGS sequence"/>
</dbReference>
<evidence type="ECO:0000256" key="1">
    <source>
        <dbReference type="ARBA" id="ARBA00004196"/>
    </source>
</evidence>
<dbReference type="Pfam" id="PF13407">
    <property type="entry name" value="Peripla_BP_4"/>
    <property type="match status" value="1"/>
</dbReference>
<evidence type="ECO:0000259" key="5">
    <source>
        <dbReference type="Pfam" id="PF13407"/>
    </source>
</evidence>
<dbReference type="GO" id="GO:0030246">
    <property type="term" value="F:carbohydrate binding"/>
    <property type="evidence" value="ECO:0007669"/>
    <property type="project" value="UniProtKB-ARBA"/>
</dbReference>
<gene>
    <name evidence="6" type="ORF">ESZ00_13270</name>
</gene>
<keyword evidence="3 4" id="KW-0732">Signal</keyword>
<dbReference type="AlphaFoldDB" id="A0A4Q1SE52"/>
<evidence type="ECO:0000256" key="3">
    <source>
        <dbReference type="ARBA" id="ARBA00022729"/>
    </source>
</evidence>
<organism evidence="6 7">
    <name type="scientific">Silvibacterium dinghuense</name>
    <dbReference type="NCBI Taxonomy" id="1560006"/>
    <lineage>
        <taxon>Bacteria</taxon>
        <taxon>Pseudomonadati</taxon>
        <taxon>Acidobacteriota</taxon>
        <taxon>Terriglobia</taxon>
        <taxon>Terriglobales</taxon>
        <taxon>Acidobacteriaceae</taxon>
        <taxon>Silvibacterium</taxon>
    </lineage>
</organism>